<feature type="compositionally biased region" description="Polar residues" evidence="1">
    <location>
        <begin position="128"/>
        <end position="137"/>
    </location>
</feature>
<protein>
    <submittedName>
        <fullName evidence="2 3">Uncharacterized protein</fullName>
    </submittedName>
</protein>
<feature type="region of interest" description="Disordered" evidence="1">
    <location>
        <begin position="127"/>
        <end position="158"/>
    </location>
</feature>
<name>A0A0C4E995_MAGP6</name>
<reference evidence="2" key="1">
    <citation type="submission" date="2010-05" db="EMBL/GenBank/DDBJ databases">
        <title>The Genome Sequence of Magnaporthe poae strain ATCC 64411.</title>
        <authorList>
            <consortium name="The Broad Institute Genome Sequencing Platform"/>
            <consortium name="Broad Institute Genome Sequencing Center for Infectious Disease"/>
            <person name="Ma L.-J."/>
            <person name="Dead R."/>
            <person name="Young S."/>
            <person name="Zeng Q."/>
            <person name="Koehrsen M."/>
            <person name="Alvarado L."/>
            <person name="Berlin A."/>
            <person name="Chapman S.B."/>
            <person name="Chen Z."/>
            <person name="Freedman E."/>
            <person name="Gellesch M."/>
            <person name="Goldberg J."/>
            <person name="Griggs A."/>
            <person name="Gujja S."/>
            <person name="Heilman E.R."/>
            <person name="Heiman D."/>
            <person name="Hepburn T."/>
            <person name="Howarth C."/>
            <person name="Jen D."/>
            <person name="Larson L."/>
            <person name="Mehta T."/>
            <person name="Neiman D."/>
            <person name="Pearson M."/>
            <person name="Roberts A."/>
            <person name="Saif S."/>
            <person name="Shea T."/>
            <person name="Shenoy N."/>
            <person name="Sisk P."/>
            <person name="Stolte C."/>
            <person name="Sykes S."/>
            <person name="Walk T."/>
            <person name="White J."/>
            <person name="Yandava C."/>
            <person name="Haas B."/>
            <person name="Nusbaum C."/>
            <person name="Birren B."/>
        </authorList>
    </citation>
    <scope>NUCLEOTIDE SEQUENCE</scope>
    <source>
        <strain evidence="2">ATCC 64411</strain>
    </source>
</reference>
<proteinExistence type="predicted"/>
<evidence type="ECO:0000256" key="1">
    <source>
        <dbReference type="SAM" id="MobiDB-lite"/>
    </source>
</evidence>
<sequence>MKQCSVVSRRGACIKFPPRLRSNISDTPVFDREEEGQRRRTISGYMGCLNSTVRCQLLDSRILTKMKQHRVFEPGSTFGFAHDFNLGLGGNGLERMANPAGHGTLDLRGSRRWEAYLQNYGNELDTYSEGSTRSSDWSAFPPGRSLKHGQQASARVSS</sequence>
<evidence type="ECO:0000313" key="4">
    <source>
        <dbReference type="Proteomes" id="UP000011715"/>
    </source>
</evidence>
<dbReference type="EnsemblFungi" id="MAPG_09174T0">
    <property type="protein sequence ID" value="MAPG_09174T0"/>
    <property type="gene ID" value="MAPG_09174"/>
</dbReference>
<dbReference type="EMBL" id="ADBL01002246">
    <property type="status" value="NOT_ANNOTATED_CDS"/>
    <property type="molecule type" value="Genomic_DNA"/>
</dbReference>
<dbReference type="VEuPathDB" id="FungiDB:MAPG_09174"/>
<evidence type="ECO:0000313" key="2">
    <source>
        <dbReference type="EMBL" id="KLU90210.1"/>
    </source>
</evidence>
<feature type="compositionally biased region" description="Polar residues" evidence="1">
    <location>
        <begin position="148"/>
        <end position="158"/>
    </location>
</feature>
<reference evidence="2" key="3">
    <citation type="submission" date="2011-03" db="EMBL/GenBank/DDBJ databases">
        <title>Annotation of Magnaporthe poae ATCC 64411.</title>
        <authorList>
            <person name="Ma L.-J."/>
            <person name="Dead R."/>
            <person name="Young S.K."/>
            <person name="Zeng Q."/>
            <person name="Gargeya S."/>
            <person name="Fitzgerald M."/>
            <person name="Haas B."/>
            <person name="Abouelleil A."/>
            <person name="Alvarado L."/>
            <person name="Arachchi H.M."/>
            <person name="Berlin A."/>
            <person name="Brown A."/>
            <person name="Chapman S.B."/>
            <person name="Chen Z."/>
            <person name="Dunbar C."/>
            <person name="Freedman E."/>
            <person name="Gearin G."/>
            <person name="Gellesch M."/>
            <person name="Goldberg J."/>
            <person name="Griggs A."/>
            <person name="Gujja S."/>
            <person name="Heiman D."/>
            <person name="Howarth C."/>
            <person name="Larson L."/>
            <person name="Lui A."/>
            <person name="MacDonald P.J.P."/>
            <person name="Mehta T."/>
            <person name="Montmayeur A."/>
            <person name="Murphy C."/>
            <person name="Neiman D."/>
            <person name="Pearson M."/>
            <person name="Priest M."/>
            <person name="Roberts A."/>
            <person name="Saif S."/>
            <person name="Shea T."/>
            <person name="Shenoy N."/>
            <person name="Sisk P."/>
            <person name="Stolte C."/>
            <person name="Sykes S."/>
            <person name="Yandava C."/>
            <person name="Wortman J."/>
            <person name="Nusbaum C."/>
            <person name="Birren B."/>
        </authorList>
    </citation>
    <scope>NUCLEOTIDE SEQUENCE</scope>
    <source>
        <strain evidence="2">ATCC 64411</strain>
    </source>
</reference>
<dbReference type="EMBL" id="GL876974">
    <property type="protein sequence ID" value="KLU90210.1"/>
    <property type="molecule type" value="Genomic_DNA"/>
</dbReference>
<keyword evidence="4" id="KW-1185">Reference proteome</keyword>
<reference evidence="4" key="2">
    <citation type="submission" date="2010-05" db="EMBL/GenBank/DDBJ databases">
        <title>The genome sequence of Magnaporthe poae strain ATCC 64411.</title>
        <authorList>
            <person name="Ma L.-J."/>
            <person name="Dead R."/>
            <person name="Young S."/>
            <person name="Zeng Q."/>
            <person name="Koehrsen M."/>
            <person name="Alvarado L."/>
            <person name="Berlin A."/>
            <person name="Chapman S.B."/>
            <person name="Chen Z."/>
            <person name="Freedman E."/>
            <person name="Gellesch M."/>
            <person name="Goldberg J."/>
            <person name="Griggs A."/>
            <person name="Gujja S."/>
            <person name="Heilman E.R."/>
            <person name="Heiman D."/>
            <person name="Hepburn T."/>
            <person name="Howarth C."/>
            <person name="Jen D."/>
            <person name="Larson L."/>
            <person name="Mehta T."/>
            <person name="Neiman D."/>
            <person name="Pearson M."/>
            <person name="Roberts A."/>
            <person name="Saif S."/>
            <person name="Shea T."/>
            <person name="Shenoy N."/>
            <person name="Sisk P."/>
            <person name="Stolte C."/>
            <person name="Sykes S."/>
            <person name="Walk T."/>
            <person name="White J."/>
            <person name="Yandava C."/>
            <person name="Haas B."/>
            <person name="Nusbaum C."/>
            <person name="Birren B."/>
        </authorList>
    </citation>
    <scope>NUCLEOTIDE SEQUENCE [LARGE SCALE GENOMIC DNA]</scope>
    <source>
        <strain evidence="4">ATCC 64411 / 73-15</strain>
    </source>
</reference>
<reference evidence="3" key="4">
    <citation type="journal article" date="2015" name="G3 (Bethesda)">
        <title>Genome sequences of three phytopathogenic species of the Magnaporthaceae family of fungi.</title>
        <authorList>
            <person name="Okagaki L.H."/>
            <person name="Nunes C.C."/>
            <person name="Sailsbery J."/>
            <person name="Clay B."/>
            <person name="Brown D."/>
            <person name="John T."/>
            <person name="Oh Y."/>
            <person name="Young N."/>
            <person name="Fitzgerald M."/>
            <person name="Haas B.J."/>
            <person name="Zeng Q."/>
            <person name="Young S."/>
            <person name="Adiconis X."/>
            <person name="Fan L."/>
            <person name="Levin J.Z."/>
            <person name="Mitchell T.K."/>
            <person name="Okubara P.A."/>
            <person name="Farman M.L."/>
            <person name="Kohn L.M."/>
            <person name="Birren B."/>
            <person name="Ma L.-J."/>
            <person name="Dean R.A."/>
        </authorList>
    </citation>
    <scope>NUCLEOTIDE SEQUENCE</scope>
    <source>
        <strain evidence="3">ATCC 64411 / 73-15</strain>
    </source>
</reference>
<accession>A0A0C4E995</accession>
<gene>
    <name evidence="2" type="ORF">MAPG_09174</name>
</gene>
<organism evidence="3 4">
    <name type="scientific">Magnaporthiopsis poae (strain ATCC 64411 / 73-15)</name>
    <name type="common">Kentucky bluegrass fungus</name>
    <name type="synonym">Magnaporthe poae</name>
    <dbReference type="NCBI Taxonomy" id="644358"/>
    <lineage>
        <taxon>Eukaryota</taxon>
        <taxon>Fungi</taxon>
        <taxon>Dikarya</taxon>
        <taxon>Ascomycota</taxon>
        <taxon>Pezizomycotina</taxon>
        <taxon>Sordariomycetes</taxon>
        <taxon>Sordariomycetidae</taxon>
        <taxon>Magnaporthales</taxon>
        <taxon>Magnaporthaceae</taxon>
        <taxon>Magnaporthiopsis</taxon>
    </lineage>
</organism>
<dbReference type="Proteomes" id="UP000011715">
    <property type="component" value="Unassembled WGS sequence"/>
</dbReference>
<reference evidence="3" key="5">
    <citation type="submission" date="2015-06" db="UniProtKB">
        <authorList>
            <consortium name="EnsemblFungi"/>
        </authorList>
    </citation>
    <scope>IDENTIFICATION</scope>
    <source>
        <strain evidence="3">ATCC 64411</strain>
    </source>
</reference>
<evidence type="ECO:0000313" key="3">
    <source>
        <dbReference type="EnsemblFungi" id="MAPG_09174T0"/>
    </source>
</evidence>
<dbReference type="AlphaFoldDB" id="A0A0C4E995"/>